<organism evidence="1 2">
    <name type="scientific">Nostoc linckia z8</name>
    <dbReference type="NCBI Taxonomy" id="1628746"/>
    <lineage>
        <taxon>Bacteria</taxon>
        <taxon>Bacillati</taxon>
        <taxon>Cyanobacteriota</taxon>
        <taxon>Cyanophyceae</taxon>
        <taxon>Nostocales</taxon>
        <taxon>Nostocaceae</taxon>
        <taxon>Nostoc</taxon>
    </lineage>
</organism>
<name>A0A9Q5Z576_NOSLI</name>
<dbReference type="EMBL" id="LAHD01000173">
    <property type="protein sequence ID" value="PHJ94025.1"/>
    <property type="molecule type" value="Genomic_DNA"/>
</dbReference>
<reference evidence="1 2" key="1">
    <citation type="submission" date="2015-02" db="EMBL/GenBank/DDBJ databases">
        <title>Nostoc linckia genome annotation.</title>
        <authorList>
            <person name="Zhou Z."/>
        </authorList>
    </citation>
    <scope>NUCLEOTIDE SEQUENCE [LARGE SCALE GENOMIC DNA]</scope>
    <source>
        <strain evidence="2">z8</strain>
    </source>
</reference>
<accession>A0A9Q5Z576</accession>
<comment type="caution">
    <text evidence="1">The sequence shown here is derived from an EMBL/GenBank/DDBJ whole genome shotgun (WGS) entry which is preliminary data.</text>
</comment>
<dbReference type="AlphaFoldDB" id="A0A9Q5Z576"/>
<dbReference type="Proteomes" id="UP000222310">
    <property type="component" value="Unassembled WGS sequence"/>
</dbReference>
<gene>
    <name evidence="1" type="ORF">VF08_34410</name>
</gene>
<evidence type="ECO:0000313" key="2">
    <source>
        <dbReference type="Proteomes" id="UP000222310"/>
    </source>
</evidence>
<protein>
    <submittedName>
        <fullName evidence="1">Uncharacterized protein</fullName>
    </submittedName>
</protein>
<sequence length="75" mass="8490">MDFVAEQLDAHPIENYRNRIIELENSGRNVLDTAARFANMAESACLEGLERDAKARGALMQTATHWWNRAGNLML</sequence>
<evidence type="ECO:0000313" key="1">
    <source>
        <dbReference type="EMBL" id="PHJ94025.1"/>
    </source>
</evidence>
<proteinExistence type="predicted"/>